<keyword evidence="2" id="KW-0812">Transmembrane</keyword>
<dbReference type="AlphaFoldDB" id="A0AAE6UIQ6"/>
<dbReference type="Proteomes" id="UP000422822">
    <property type="component" value="Chromosome"/>
</dbReference>
<dbReference type="EMBL" id="CP033455">
    <property type="protein sequence ID" value="QGR03717.1"/>
    <property type="molecule type" value="Genomic_DNA"/>
</dbReference>
<evidence type="ECO:0000313" key="3">
    <source>
        <dbReference type="EMBL" id="QGR03717.1"/>
    </source>
</evidence>
<evidence type="ECO:0000256" key="1">
    <source>
        <dbReference type="SAM" id="MobiDB-lite"/>
    </source>
</evidence>
<organism evidence="3 4">
    <name type="scientific">Ehrlichia ruminantium</name>
    <name type="common">heartwater rickettsia</name>
    <name type="synonym">Cowdria ruminantium</name>
    <dbReference type="NCBI Taxonomy" id="779"/>
    <lineage>
        <taxon>Bacteria</taxon>
        <taxon>Pseudomonadati</taxon>
        <taxon>Pseudomonadota</taxon>
        <taxon>Alphaproteobacteria</taxon>
        <taxon>Rickettsiales</taxon>
        <taxon>Anaplasmataceae</taxon>
        <taxon>Ehrlichia</taxon>
    </lineage>
</organism>
<name>A0AAE6UIQ6_EHRRU</name>
<protein>
    <submittedName>
        <fullName evidence="3">Uncharacterized protein</fullName>
    </submittedName>
</protein>
<keyword evidence="2" id="KW-0472">Membrane</keyword>
<feature type="transmembrane region" description="Helical" evidence="2">
    <location>
        <begin position="82"/>
        <end position="100"/>
    </location>
</feature>
<proteinExistence type="predicted"/>
<keyword evidence="4" id="KW-1185">Reference proteome</keyword>
<feature type="region of interest" description="Disordered" evidence="1">
    <location>
        <begin position="129"/>
        <end position="170"/>
    </location>
</feature>
<keyword evidence="2" id="KW-1133">Transmembrane helix</keyword>
<reference evidence="3 4" key="1">
    <citation type="submission" date="2018-10" db="EMBL/GenBank/DDBJ databases">
        <title>Propagation and draft genome sequences of three atypical Erhlichia ruminantium isolates.</title>
        <authorList>
            <person name="Liebenberg J."/>
            <person name="Steyn H."/>
            <person name="Josemans A."/>
            <person name="Zweygarth E."/>
        </authorList>
    </citation>
    <scope>NUCLEOTIDE SEQUENCE [LARGE SCALE GENOMIC DNA]</scope>
    <source>
        <strain evidence="3 4">Omatjenne</strain>
    </source>
</reference>
<accession>A0AAE6UIQ6</accession>
<evidence type="ECO:0000256" key="2">
    <source>
        <dbReference type="SAM" id="Phobius"/>
    </source>
</evidence>
<sequence>MRGLLLSILSSIFWSVYFRVANSSTIENSSTSSSNSTIGYTSSTNGSSGYNNTTSTSSSVSSSVFTTVIPTSTTSPEATHNSVIVGISCVLFVLVMLVFVKHMVCNTARLPTVTLGSYRHLVNDIDEEDVTQSESSDHGSIMSVWSGAPDTPEGNTSDSSHEDPEGMIISGVVDGDCSMENVQFRNGKDLGSI</sequence>
<gene>
    <name evidence="3" type="ORF">EDL80_04080</name>
</gene>
<evidence type="ECO:0000313" key="4">
    <source>
        <dbReference type="Proteomes" id="UP000422822"/>
    </source>
</evidence>
<dbReference type="RefSeq" id="WP_158406903.1">
    <property type="nucleotide sequence ID" value="NZ_CP033455.1"/>
</dbReference>